<protein>
    <submittedName>
        <fullName evidence="1">Uncharacterized protein</fullName>
    </submittedName>
</protein>
<proteinExistence type="predicted"/>
<organism evidence="1 2">
    <name type="scientific">Auraticoccus monumenti</name>
    <dbReference type="NCBI Taxonomy" id="675864"/>
    <lineage>
        <taxon>Bacteria</taxon>
        <taxon>Bacillati</taxon>
        <taxon>Actinomycetota</taxon>
        <taxon>Actinomycetes</taxon>
        <taxon>Propionibacteriales</taxon>
        <taxon>Propionibacteriaceae</taxon>
        <taxon>Auraticoccus</taxon>
    </lineage>
</organism>
<sequence length="159" mass="17295">MSTTTTTLRSLGADRDAHWVLATPFRAHLRHLSRSTGVPWRALALAAGVEPTLVRALLHGRGGRPLKRLHPEAARRLLELTPRSVEGLRHRRVVAGEVPRRLRELRSAGVGTEELAAWLQVPQPEVLALLEGPPGCCTELTALLAEALWSARGLEPVAA</sequence>
<dbReference type="OrthoDB" id="3711334at2"/>
<dbReference type="STRING" id="675864.SAMN04489747_3711"/>
<dbReference type="EMBL" id="LT629688">
    <property type="protein sequence ID" value="SDE54955.1"/>
    <property type="molecule type" value="Genomic_DNA"/>
</dbReference>
<evidence type="ECO:0000313" key="2">
    <source>
        <dbReference type="Proteomes" id="UP000198546"/>
    </source>
</evidence>
<evidence type="ECO:0000313" key="1">
    <source>
        <dbReference type="EMBL" id="SDE54955.1"/>
    </source>
</evidence>
<accession>A0A1G7DVD4</accession>
<name>A0A1G7DVD4_9ACTN</name>
<dbReference type="Proteomes" id="UP000198546">
    <property type="component" value="Chromosome i"/>
</dbReference>
<dbReference type="RefSeq" id="WP_157677210.1">
    <property type="nucleotide sequence ID" value="NZ_LT629688.1"/>
</dbReference>
<reference evidence="1 2" key="1">
    <citation type="submission" date="2016-10" db="EMBL/GenBank/DDBJ databases">
        <authorList>
            <person name="de Groot N.N."/>
        </authorList>
    </citation>
    <scope>NUCLEOTIDE SEQUENCE [LARGE SCALE GENOMIC DNA]</scope>
    <source>
        <strain evidence="1 2">MON 2.2</strain>
    </source>
</reference>
<dbReference type="AlphaFoldDB" id="A0A1G7DVD4"/>
<gene>
    <name evidence="1" type="ORF">SAMN04489747_3711</name>
</gene>
<keyword evidence="2" id="KW-1185">Reference proteome</keyword>